<feature type="chain" id="PRO_5042843066" evidence="1">
    <location>
        <begin position="19"/>
        <end position="294"/>
    </location>
</feature>
<sequence length="294" mass="33720">MNINCILTGIFMWWLACAQSKAFAVSRQKEYRGSGEVASKDGFNAEPTCEELKAMWRFSKRQSRAAEVTNEIPTYRDPFSYNMWEPYYPARSRSLGGARLGGRNRPRPVYGRVVHKPPVLRVHDLAERNRAFEELARMYGNVPRGSEPRRRVTAFRLPGGGHLPQVALTPQSGSFQHLKELIRTERARELQEQRMAEEVAAQQASLKDGGNFRNQANLRDMTYNYDPEGQDEQNENYEGHSGIMVFPDLLADSYQNNLQLQEDYYDRDGSYPRSHNSALFGSSSFNNDMDNMML</sequence>
<gene>
    <name evidence="2" type="ORF">RI129_011946</name>
</gene>
<protein>
    <submittedName>
        <fullName evidence="2">Uncharacterized protein</fullName>
    </submittedName>
</protein>
<reference evidence="2 3" key="1">
    <citation type="journal article" date="2024" name="Insects">
        <title>An Improved Chromosome-Level Genome Assembly of the Firefly Pyrocoelia pectoralis.</title>
        <authorList>
            <person name="Fu X."/>
            <person name="Meyer-Rochow V.B."/>
            <person name="Ballantyne L."/>
            <person name="Zhu X."/>
        </authorList>
    </citation>
    <scope>NUCLEOTIDE SEQUENCE [LARGE SCALE GENOMIC DNA]</scope>
    <source>
        <strain evidence="2">XCY_ONT2</strain>
    </source>
</reference>
<proteinExistence type="predicted"/>
<comment type="caution">
    <text evidence="2">The sequence shown here is derived from an EMBL/GenBank/DDBJ whole genome shotgun (WGS) entry which is preliminary data.</text>
</comment>
<name>A0AAN7V9S4_9COLE</name>
<keyword evidence="1" id="KW-0732">Signal</keyword>
<evidence type="ECO:0000313" key="3">
    <source>
        <dbReference type="Proteomes" id="UP001329430"/>
    </source>
</evidence>
<dbReference type="AlphaFoldDB" id="A0AAN7V9S4"/>
<keyword evidence="3" id="KW-1185">Reference proteome</keyword>
<accession>A0AAN7V9S4</accession>
<feature type="signal peptide" evidence="1">
    <location>
        <begin position="1"/>
        <end position="18"/>
    </location>
</feature>
<organism evidence="2 3">
    <name type="scientific">Pyrocoelia pectoralis</name>
    <dbReference type="NCBI Taxonomy" id="417401"/>
    <lineage>
        <taxon>Eukaryota</taxon>
        <taxon>Metazoa</taxon>
        <taxon>Ecdysozoa</taxon>
        <taxon>Arthropoda</taxon>
        <taxon>Hexapoda</taxon>
        <taxon>Insecta</taxon>
        <taxon>Pterygota</taxon>
        <taxon>Neoptera</taxon>
        <taxon>Endopterygota</taxon>
        <taxon>Coleoptera</taxon>
        <taxon>Polyphaga</taxon>
        <taxon>Elateriformia</taxon>
        <taxon>Elateroidea</taxon>
        <taxon>Lampyridae</taxon>
        <taxon>Lampyrinae</taxon>
        <taxon>Pyrocoelia</taxon>
    </lineage>
</organism>
<dbReference type="EMBL" id="JAVRBK010000009">
    <property type="protein sequence ID" value="KAK5639454.1"/>
    <property type="molecule type" value="Genomic_DNA"/>
</dbReference>
<evidence type="ECO:0000313" key="2">
    <source>
        <dbReference type="EMBL" id="KAK5639454.1"/>
    </source>
</evidence>
<evidence type="ECO:0000256" key="1">
    <source>
        <dbReference type="SAM" id="SignalP"/>
    </source>
</evidence>
<dbReference type="Proteomes" id="UP001329430">
    <property type="component" value="Chromosome 9"/>
</dbReference>